<organism evidence="2 3">
    <name type="scientific">Leptospirillum ferriphilum</name>
    <dbReference type="NCBI Taxonomy" id="178606"/>
    <lineage>
        <taxon>Bacteria</taxon>
        <taxon>Pseudomonadati</taxon>
        <taxon>Nitrospirota</taxon>
        <taxon>Nitrospiria</taxon>
        <taxon>Nitrospirales</taxon>
        <taxon>Nitrospiraceae</taxon>
        <taxon>Leptospirillum</taxon>
    </lineage>
</organism>
<accession>A0A094W9U5</accession>
<feature type="region of interest" description="Disordered" evidence="1">
    <location>
        <begin position="1"/>
        <end position="27"/>
    </location>
</feature>
<reference evidence="2 3" key="1">
    <citation type="submission" date="2014-06" db="EMBL/GenBank/DDBJ databases">
        <title>Draft genome sequence of iron oxidizing acidophile Leptospirillum ferriphilum DSM14647.</title>
        <authorList>
            <person name="Cardenas J.P."/>
            <person name="Lazcano M."/>
            <person name="Ossandon F.J."/>
            <person name="Corbett M."/>
            <person name="Holmes D.S."/>
            <person name="Watkin E."/>
        </authorList>
    </citation>
    <scope>NUCLEOTIDE SEQUENCE [LARGE SCALE GENOMIC DNA]</scope>
    <source>
        <strain evidence="2 3">DSM 14647</strain>
    </source>
</reference>
<dbReference type="PATRIC" id="fig|178606.4.peg.890"/>
<name>A0A094W9U5_9BACT</name>
<evidence type="ECO:0000313" key="2">
    <source>
        <dbReference type="EMBL" id="KGA94318.1"/>
    </source>
</evidence>
<dbReference type="EMBL" id="JPGK01000003">
    <property type="protein sequence ID" value="KGA94318.1"/>
    <property type="molecule type" value="Genomic_DNA"/>
</dbReference>
<sequence>MPGWDTSFGNGIARNHARRQMNRPGILPSDIFGITGRKPGGKNLWPITFIQEVLR</sequence>
<proteinExistence type="predicted"/>
<evidence type="ECO:0000313" key="3">
    <source>
        <dbReference type="Proteomes" id="UP000029452"/>
    </source>
</evidence>
<comment type="caution">
    <text evidence="2">The sequence shown here is derived from an EMBL/GenBank/DDBJ whole genome shotgun (WGS) entry which is preliminary data.</text>
</comment>
<dbReference type="Proteomes" id="UP000029452">
    <property type="component" value="Unassembled WGS sequence"/>
</dbReference>
<dbReference type="AlphaFoldDB" id="A0A094W9U5"/>
<gene>
    <name evidence="2" type="ORF">LptCag_1081</name>
</gene>
<protein>
    <submittedName>
        <fullName evidence="2">Uncharacterized protein</fullName>
    </submittedName>
</protein>
<evidence type="ECO:0000256" key="1">
    <source>
        <dbReference type="SAM" id="MobiDB-lite"/>
    </source>
</evidence>